<keyword evidence="2" id="KW-0238">DNA-binding</keyword>
<dbReference type="PROSITE" id="PS50949">
    <property type="entry name" value="HTH_GNTR"/>
    <property type="match status" value="1"/>
</dbReference>
<dbReference type="AlphaFoldDB" id="A0A7U9KY81"/>
<sequence>MEFDPTRPKWMQIADVIRERIASGAYPPRHLISEVKMEQEFGVARVTVRKVTAALRKDGLIVTTPGMGSFVTERNVDESTDEG</sequence>
<gene>
    <name evidence="5" type="ORF">OEIGOIKO_03927</name>
</gene>
<proteinExistence type="predicted"/>
<dbReference type="SUPFAM" id="SSF46785">
    <property type="entry name" value="Winged helix' DNA-binding domain"/>
    <property type="match status" value="1"/>
</dbReference>
<dbReference type="Gene3D" id="1.10.10.10">
    <property type="entry name" value="Winged helix-like DNA-binding domain superfamily/Winged helix DNA-binding domain"/>
    <property type="match status" value="1"/>
</dbReference>
<dbReference type="InterPro" id="IPR036388">
    <property type="entry name" value="WH-like_DNA-bd_sf"/>
</dbReference>
<dbReference type="Proteomes" id="UP000287830">
    <property type="component" value="Unassembled WGS sequence"/>
</dbReference>
<accession>A0A7U9KY81</accession>
<dbReference type="PANTHER" id="PTHR44846">
    <property type="entry name" value="MANNOSYL-D-GLYCERATE TRANSPORT/METABOLISM SYSTEM REPRESSOR MNGR-RELATED"/>
    <property type="match status" value="1"/>
</dbReference>
<dbReference type="CDD" id="cd07377">
    <property type="entry name" value="WHTH_GntR"/>
    <property type="match status" value="1"/>
</dbReference>
<dbReference type="Pfam" id="PF00392">
    <property type="entry name" value="GntR"/>
    <property type="match status" value="1"/>
</dbReference>
<dbReference type="InterPro" id="IPR000524">
    <property type="entry name" value="Tscrpt_reg_HTH_GntR"/>
</dbReference>
<keyword evidence="1" id="KW-0805">Transcription regulation</keyword>
<dbReference type="RefSeq" id="WP_371858804.1">
    <property type="nucleotide sequence ID" value="NZ_BHZC01000001.1"/>
</dbReference>
<comment type="caution">
    <text evidence="5">The sequence shown here is derived from an EMBL/GenBank/DDBJ whole genome shotgun (WGS) entry which is preliminary data.</text>
</comment>
<evidence type="ECO:0000313" key="5">
    <source>
        <dbReference type="EMBL" id="GCD36171.1"/>
    </source>
</evidence>
<organism evidence="5 6">
    <name type="scientific">Streptomyces chrestomyceticus JCM 4735</name>
    <dbReference type="NCBI Taxonomy" id="1306181"/>
    <lineage>
        <taxon>Bacteria</taxon>
        <taxon>Bacillati</taxon>
        <taxon>Actinomycetota</taxon>
        <taxon>Actinomycetes</taxon>
        <taxon>Kitasatosporales</taxon>
        <taxon>Streptomycetaceae</taxon>
        <taxon>Streptomyces</taxon>
    </lineage>
</organism>
<protein>
    <submittedName>
        <fullName evidence="5">GntR family transcriptional regulator</fullName>
    </submittedName>
</protein>
<dbReference type="GO" id="GO:0003700">
    <property type="term" value="F:DNA-binding transcription factor activity"/>
    <property type="evidence" value="ECO:0007669"/>
    <property type="project" value="InterPro"/>
</dbReference>
<evidence type="ECO:0000256" key="1">
    <source>
        <dbReference type="ARBA" id="ARBA00023015"/>
    </source>
</evidence>
<name>A0A7U9KY81_9ACTN</name>
<dbReference type="GO" id="GO:0003677">
    <property type="term" value="F:DNA binding"/>
    <property type="evidence" value="ECO:0007669"/>
    <property type="project" value="UniProtKB-KW"/>
</dbReference>
<dbReference type="GO" id="GO:0045892">
    <property type="term" value="P:negative regulation of DNA-templated transcription"/>
    <property type="evidence" value="ECO:0007669"/>
    <property type="project" value="TreeGrafter"/>
</dbReference>
<dbReference type="PANTHER" id="PTHR44846:SF1">
    <property type="entry name" value="MANNOSYL-D-GLYCERATE TRANSPORT_METABOLISM SYSTEM REPRESSOR MNGR-RELATED"/>
    <property type="match status" value="1"/>
</dbReference>
<feature type="domain" description="HTH gntR-type" evidence="4">
    <location>
        <begin position="7"/>
        <end position="74"/>
    </location>
</feature>
<evidence type="ECO:0000256" key="2">
    <source>
        <dbReference type="ARBA" id="ARBA00023125"/>
    </source>
</evidence>
<evidence type="ECO:0000313" key="6">
    <source>
        <dbReference type="Proteomes" id="UP000287830"/>
    </source>
</evidence>
<dbReference type="InterPro" id="IPR050679">
    <property type="entry name" value="Bact_HTH_transcr_reg"/>
</dbReference>
<evidence type="ECO:0000256" key="3">
    <source>
        <dbReference type="ARBA" id="ARBA00023163"/>
    </source>
</evidence>
<keyword evidence="3" id="KW-0804">Transcription</keyword>
<dbReference type="PRINTS" id="PR00035">
    <property type="entry name" value="HTHGNTR"/>
</dbReference>
<dbReference type="InterPro" id="IPR036390">
    <property type="entry name" value="WH_DNA-bd_sf"/>
</dbReference>
<dbReference type="GeneID" id="95622813"/>
<evidence type="ECO:0000259" key="4">
    <source>
        <dbReference type="PROSITE" id="PS50949"/>
    </source>
</evidence>
<dbReference type="SMART" id="SM00345">
    <property type="entry name" value="HTH_GNTR"/>
    <property type="match status" value="1"/>
</dbReference>
<reference evidence="5 6" key="1">
    <citation type="submission" date="2018-11" db="EMBL/GenBank/DDBJ databases">
        <title>Whole genome sequence of Streptomyces chrestomyceticus NBRC 13444(T).</title>
        <authorList>
            <person name="Komaki H."/>
            <person name="Tamura T."/>
        </authorList>
    </citation>
    <scope>NUCLEOTIDE SEQUENCE [LARGE SCALE GENOMIC DNA]</scope>
    <source>
        <strain evidence="5 6">NBRC 13444</strain>
    </source>
</reference>
<dbReference type="EMBL" id="BHZC01000001">
    <property type="protein sequence ID" value="GCD36171.1"/>
    <property type="molecule type" value="Genomic_DNA"/>
</dbReference>